<dbReference type="InterPro" id="IPR001214">
    <property type="entry name" value="SET_dom"/>
</dbReference>
<dbReference type="Proteomes" id="UP000070444">
    <property type="component" value="Unassembled WGS sequence"/>
</dbReference>
<evidence type="ECO:0000313" key="2">
    <source>
        <dbReference type="EMBL" id="KXN65899.1"/>
    </source>
</evidence>
<dbReference type="InterPro" id="IPR053201">
    <property type="entry name" value="Flavunoidine_N-MTase"/>
</dbReference>
<evidence type="ECO:0000313" key="3">
    <source>
        <dbReference type="Proteomes" id="UP000070444"/>
    </source>
</evidence>
<sequence length="171" mass="19983">MLTVDPNHTNQNPELTNYPDILEVRLNKNRTSRLYTRKAFNKDEVIISMKNGYYTDKSYQTVQISEQDHVYDKDIIYLNHSCDPSVNLKVYKTADGKPVLELIASRDLKVDDELTFFYPSTEWDMDEPFDCWCQSSRCKKSIRGAKYHTSEELEGYFVNGYIQDLLKAANN</sequence>
<dbReference type="AlphaFoldDB" id="A0A137NT64"/>
<dbReference type="Pfam" id="PF00856">
    <property type="entry name" value="SET"/>
    <property type="match status" value="1"/>
</dbReference>
<accession>A0A137NT64</accession>
<organism evidence="2 3">
    <name type="scientific">Conidiobolus coronatus (strain ATCC 28846 / CBS 209.66 / NRRL 28638)</name>
    <name type="common">Delacroixia coronata</name>
    <dbReference type="NCBI Taxonomy" id="796925"/>
    <lineage>
        <taxon>Eukaryota</taxon>
        <taxon>Fungi</taxon>
        <taxon>Fungi incertae sedis</taxon>
        <taxon>Zoopagomycota</taxon>
        <taxon>Entomophthoromycotina</taxon>
        <taxon>Entomophthoromycetes</taxon>
        <taxon>Entomophthorales</taxon>
        <taxon>Ancylistaceae</taxon>
        <taxon>Conidiobolus</taxon>
    </lineage>
</organism>
<keyword evidence="3" id="KW-1185">Reference proteome</keyword>
<evidence type="ECO:0000259" key="1">
    <source>
        <dbReference type="Pfam" id="PF00856"/>
    </source>
</evidence>
<gene>
    <name evidence="2" type="ORF">CONCODRAFT_135587</name>
</gene>
<dbReference type="PANTHER" id="PTHR12350">
    <property type="entry name" value="HISTONE-LYSINE N-METHYLTRANSFERASE-RELATED"/>
    <property type="match status" value="1"/>
</dbReference>
<dbReference type="OrthoDB" id="5984008at2759"/>
<dbReference type="EMBL" id="KQ964798">
    <property type="protein sequence ID" value="KXN65899.1"/>
    <property type="molecule type" value="Genomic_DNA"/>
</dbReference>
<name>A0A137NT64_CONC2</name>
<dbReference type="STRING" id="796925.A0A137NT64"/>
<proteinExistence type="predicted"/>
<dbReference type="SUPFAM" id="SSF82199">
    <property type="entry name" value="SET domain"/>
    <property type="match status" value="1"/>
</dbReference>
<dbReference type="CDD" id="cd08161">
    <property type="entry name" value="SET"/>
    <property type="match status" value="1"/>
</dbReference>
<dbReference type="PANTHER" id="PTHR12350:SF19">
    <property type="entry name" value="SET DOMAIN-CONTAINING PROTEIN"/>
    <property type="match status" value="1"/>
</dbReference>
<dbReference type="InterPro" id="IPR046341">
    <property type="entry name" value="SET_dom_sf"/>
</dbReference>
<protein>
    <recommendedName>
        <fullName evidence="1">SET domain-containing protein</fullName>
    </recommendedName>
</protein>
<reference evidence="2 3" key="1">
    <citation type="journal article" date="2015" name="Genome Biol. Evol.">
        <title>Phylogenomic analyses indicate that early fungi evolved digesting cell walls of algal ancestors of land plants.</title>
        <authorList>
            <person name="Chang Y."/>
            <person name="Wang S."/>
            <person name="Sekimoto S."/>
            <person name="Aerts A.L."/>
            <person name="Choi C."/>
            <person name="Clum A."/>
            <person name="LaButti K.M."/>
            <person name="Lindquist E.A."/>
            <person name="Yee Ngan C."/>
            <person name="Ohm R.A."/>
            <person name="Salamov A.A."/>
            <person name="Grigoriev I.V."/>
            <person name="Spatafora J.W."/>
            <person name="Berbee M.L."/>
        </authorList>
    </citation>
    <scope>NUCLEOTIDE SEQUENCE [LARGE SCALE GENOMIC DNA]</scope>
    <source>
        <strain evidence="2 3">NRRL 28638</strain>
    </source>
</reference>
<dbReference type="OMA" id="GYWLNGH"/>
<feature type="domain" description="SET" evidence="1">
    <location>
        <begin position="37"/>
        <end position="118"/>
    </location>
</feature>
<dbReference type="Gene3D" id="2.170.270.10">
    <property type="entry name" value="SET domain"/>
    <property type="match status" value="1"/>
</dbReference>